<keyword evidence="3" id="KW-1185">Reference proteome</keyword>
<evidence type="ECO:0000313" key="3">
    <source>
        <dbReference type="Proteomes" id="UP000828251"/>
    </source>
</evidence>
<dbReference type="AlphaFoldDB" id="A0A9D3U9L5"/>
<reference evidence="2 3" key="1">
    <citation type="journal article" date="2021" name="Plant Biotechnol. J.">
        <title>Multi-omics assisted identification of the key and species-specific regulatory components of drought-tolerant mechanisms in Gossypium stocksii.</title>
        <authorList>
            <person name="Yu D."/>
            <person name="Ke L."/>
            <person name="Zhang D."/>
            <person name="Wu Y."/>
            <person name="Sun Y."/>
            <person name="Mei J."/>
            <person name="Sun J."/>
            <person name="Sun Y."/>
        </authorList>
    </citation>
    <scope>NUCLEOTIDE SEQUENCE [LARGE SCALE GENOMIC DNA]</scope>
    <source>
        <strain evidence="3">cv. E1</strain>
        <tissue evidence="2">Leaf</tissue>
    </source>
</reference>
<evidence type="ECO:0000313" key="2">
    <source>
        <dbReference type="EMBL" id="KAH1032335.1"/>
    </source>
</evidence>
<feature type="compositionally biased region" description="Basic and acidic residues" evidence="1">
    <location>
        <begin position="43"/>
        <end position="62"/>
    </location>
</feature>
<proteinExistence type="predicted"/>
<comment type="caution">
    <text evidence="2">The sequence shown here is derived from an EMBL/GenBank/DDBJ whole genome shotgun (WGS) entry which is preliminary data.</text>
</comment>
<sequence length="171" mass="18947">MKSRGSDDKEEDWDPVVVLASLKNAKLDAKAALQLEKAKREVHERLGIGKDKKDKEEASPKDEDNEVSFTVRGCDAVLVLASLATVQVDEKTASELEKLESECLKGEKDKERPSADTDGRNDERGLLLLSYQGSAATNSNYRKIKKKQQKASTEMGDEKLSRCAVTEHPMP</sequence>
<protein>
    <submittedName>
        <fullName evidence="2">Uncharacterized protein</fullName>
    </submittedName>
</protein>
<gene>
    <name evidence="2" type="ORF">J1N35_044509</name>
</gene>
<organism evidence="2 3">
    <name type="scientific">Gossypium stocksii</name>
    <dbReference type="NCBI Taxonomy" id="47602"/>
    <lineage>
        <taxon>Eukaryota</taxon>
        <taxon>Viridiplantae</taxon>
        <taxon>Streptophyta</taxon>
        <taxon>Embryophyta</taxon>
        <taxon>Tracheophyta</taxon>
        <taxon>Spermatophyta</taxon>
        <taxon>Magnoliopsida</taxon>
        <taxon>eudicotyledons</taxon>
        <taxon>Gunneridae</taxon>
        <taxon>Pentapetalae</taxon>
        <taxon>rosids</taxon>
        <taxon>malvids</taxon>
        <taxon>Malvales</taxon>
        <taxon>Malvaceae</taxon>
        <taxon>Malvoideae</taxon>
        <taxon>Gossypium</taxon>
    </lineage>
</organism>
<feature type="region of interest" description="Disordered" evidence="1">
    <location>
        <begin position="139"/>
        <end position="171"/>
    </location>
</feature>
<accession>A0A9D3U9L5</accession>
<dbReference type="EMBL" id="JAIQCV010000013">
    <property type="protein sequence ID" value="KAH1032335.1"/>
    <property type="molecule type" value="Genomic_DNA"/>
</dbReference>
<evidence type="ECO:0000256" key="1">
    <source>
        <dbReference type="SAM" id="MobiDB-lite"/>
    </source>
</evidence>
<name>A0A9D3U9L5_9ROSI</name>
<dbReference type="Proteomes" id="UP000828251">
    <property type="component" value="Unassembled WGS sequence"/>
</dbReference>
<feature type="region of interest" description="Disordered" evidence="1">
    <location>
        <begin position="43"/>
        <end position="67"/>
    </location>
</feature>
<feature type="region of interest" description="Disordered" evidence="1">
    <location>
        <begin position="96"/>
        <end position="125"/>
    </location>
</feature>